<dbReference type="EMBL" id="JBHMDI010000009">
    <property type="protein sequence ID" value="MFB9346977.1"/>
    <property type="molecule type" value="Genomic_DNA"/>
</dbReference>
<sequence>MSSIVRFFVASPSDATASRARGPNASLRSVTYGNFDAEEALLDWESRLTGGTFDRLLEGGGPEVVAEDEGGPTVFLLSDALLGELASLSDVRIGDTAAWWTEKKARDGFPIDLPVALRILQDVVRLVREERPAGENVYCWTG</sequence>
<evidence type="ECO:0000313" key="1">
    <source>
        <dbReference type="EMBL" id="MFB9346977.1"/>
    </source>
</evidence>
<evidence type="ECO:0000313" key="2">
    <source>
        <dbReference type="Proteomes" id="UP001589753"/>
    </source>
</evidence>
<protein>
    <submittedName>
        <fullName evidence="1">Uncharacterized protein</fullName>
    </submittedName>
</protein>
<name>A0ABV5L479_9ACTN</name>
<dbReference type="RefSeq" id="WP_030820525.1">
    <property type="nucleotide sequence ID" value="NZ_JBHMDI010000009.1"/>
</dbReference>
<gene>
    <name evidence="1" type="ORF">ACFFUA_05785</name>
</gene>
<accession>A0ABV5L479</accession>
<comment type="caution">
    <text evidence="1">The sequence shown here is derived from an EMBL/GenBank/DDBJ whole genome shotgun (WGS) entry which is preliminary data.</text>
</comment>
<reference evidence="1 2" key="1">
    <citation type="submission" date="2024-09" db="EMBL/GenBank/DDBJ databases">
        <authorList>
            <person name="Sun Q."/>
            <person name="Mori K."/>
        </authorList>
    </citation>
    <scope>NUCLEOTIDE SEQUENCE [LARGE SCALE GENOMIC DNA]</scope>
    <source>
        <strain evidence="1 2">JCM 9767</strain>
    </source>
</reference>
<proteinExistence type="predicted"/>
<organism evidence="1 2">
    <name type="scientific">Streptomyces heliomycini</name>
    <dbReference type="NCBI Taxonomy" id="284032"/>
    <lineage>
        <taxon>Bacteria</taxon>
        <taxon>Bacillati</taxon>
        <taxon>Actinomycetota</taxon>
        <taxon>Actinomycetes</taxon>
        <taxon>Kitasatosporales</taxon>
        <taxon>Streptomycetaceae</taxon>
        <taxon>Streptomyces</taxon>
    </lineage>
</organism>
<dbReference type="Proteomes" id="UP001589753">
    <property type="component" value="Unassembled WGS sequence"/>
</dbReference>
<keyword evidence="2" id="KW-1185">Reference proteome</keyword>